<dbReference type="InterPro" id="IPR036291">
    <property type="entry name" value="NAD(P)-bd_dom_sf"/>
</dbReference>
<evidence type="ECO:0000259" key="2">
    <source>
        <dbReference type="Pfam" id="PF21074"/>
    </source>
</evidence>
<dbReference type="RefSeq" id="WP_136912224.1">
    <property type="nucleotide sequence ID" value="NZ_SUMD01000022.1"/>
</dbReference>
<dbReference type="SUPFAM" id="SSF51735">
    <property type="entry name" value="NAD(P)-binding Rossmann-fold domains"/>
    <property type="match status" value="1"/>
</dbReference>
<feature type="domain" description="NAD-glutamate dehydrogenase catalytic" evidence="1">
    <location>
        <begin position="198"/>
        <end position="681"/>
    </location>
</feature>
<evidence type="ECO:0000259" key="1">
    <source>
        <dbReference type="Pfam" id="PF05088"/>
    </source>
</evidence>
<feature type="domain" description="NAD-specific glutamate dehydrogenase C-terminal" evidence="2">
    <location>
        <begin position="915"/>
        <end position="1039"/>
    </location>
</feature>
<dbReference type="SUPFAM" id="SSF53223">
    <property type="entry name" value="Aminoacid dehydrogenase-like, N-terminal domain"/>
    <property type="match status" value="1"/>
</dbReference>
<dbReference type="InterPro" id="IPR007780">
    <property type="entry name" value="NAD_Glu_DH_bac"/>
</dbReference>
<dbReference type="Pfam" id="PF21078">
    <property type="entry name" value="GDH_HM3"/>
    <property type="match status" value="1"/>
</dbReference>
<proteinExistence type="predicted"/>
<dbReference type="Pfam" id="PF21074">
    <property type="entry name" value="GDH_C"/>
    <property type="match status" value="2"/>
</dbReference>
<reference evidence="3 4" key="1">
    <citation type="submission" date="2019-04" db="EMBL/GenBank/DDBJ databases">
        <title>Rhodococcus oryzae sp. nov., a novel actinomycete isolated from rhizosphere soil of rice (Oryza sativa L.).</title>
        <authorList>
            <person name="Li C."/>
        </authorList>
    </citation>
    <scope>NUCLEOTIDE SEQUENCE [LARGE SCALE GENOMIC DNA]</scope>
    <source>
        <strain evidence="3 4">NEAU-CX67</strain>
    </source>
</reference>
<name>A0ABY2RD08_9NOCA</name>
<dbReference type="Pfam" id="PF05088">
    <property type="entry name" value="Bac_GDH_CD"/>
    <property type="match status" value="1"/>
</dbReference>
<organism evidence="3 4">
    <name type="scientific">Rhodococcus oryzae</name>
    <dbReference type="NCBI Taxonomy" id="2571143"/>
    <lineage>
        <taxon>Bacteria</taxon>
        <taxon>Bacillati</taxon>
        <taxon>Actinomycetota</taxon>
        <taxon>Actinomycetes</taxon>
        <taxon>Mycobacteriales</taxon>
        <taxon>Nocardiaceae</taxon>
        <taxon>Rhodococcus</taxon>
    </lineage>
</organism>
<evidence type="ECO:0000313" key="3">
    <source>
        <dbReference type="EMBL" id="TJZ73232.1"/>
    </source>
</evidence>
<dbReference type="InterPro" id="IPR049056">
    <property type="entry name" value="NAD_Glu_DH_HM3"/>
</dbReference>
<comment type="caution">
    <text evidence="3">The sequence shown here is derived from an EMBL/GenBank/DDBJ whole genome shotgun (WGS) entry which is preliminary data.</text>
</comment>
<dbReference type="Gene3D" id="3.40.50.720">
    <property type="entry name" value="NAD(P)-binding Rossmann-like Domain"/>
    <property type="match status" value="1"/>
</dbReference>
<dbReference type="PANTHER" id="PTHR43403:SF1">
    <property type="entry name" value="NAD-SPECIFIC GLUTAMATE DEHYDROGENASE"/>
    <property type="match status" value="1"/>
</dbReference>
<protein>
    <submittedName>
        <fullName evidence="3">NAD-glutamate dehydrogenase</fullName>
    </submittedName>
</protein>
<accession>A0ABY2RD08</accession>
<dbReference type="InterPro" id="IPR046346">
    <property type="entry name" value="Aminoacid_DH-like_N_sf"/>
</dbReference>
<dbReference type="PANTHER" id="PTHR43403">
    <property type="entry name" value="NAD-SPECIFIC GLUTAMATE DEHYDROGENASE"/>
    <property type="match status" value="1"/>
</dbReference>
<dbReference type="EMBL" id="SUMD01000022">
    <property type="protein sequence ID" value="TJZ73232.1"/>
    <property type="molecule type" value="Genomic_DNA"/>
</dbReference>
<dbReference type="Proteomes" id="UP000305109">
    <property type="component" value="Unassembled WGS sequence"/>
</dbReference>
<feature type="domain" description="NAD-specific glutamate dehydrogenase C-terminal" evidence="2">
    <location>
        <begin position="726"/>
        <end position="899"/>
    </location>
</feature>
<dbReference type="InterPro" id="IPR048381">
    <property type="entry name" value="GDH_C"/>
</dbReference>
<keyword evidence="4" id="KW-1185">Reference proteome</keyword>
<evidence type="ECO:0000313" key="4">
    <source>
        <dbReference type="Proteomes" id="UP000305109"/>
    </source>
</evidence>
<sequence>MTAMKGSMTLPSITANPGNHPRLEFVSADESDRDVNEVVDLVVLWPGSRPALADVARDFECFGLRIEAHTPLPAPESAGPEASVDRFRFSRPAQSWVPEAHDLVIDAFETAAASGLEIDRYCMLTPVAGLAWRDVMLVRTISRYLQQVGIGFSDAYLVDTLLRHSAFTASVVELFHTRFEPDAEARDQRIAELEPRLAALLEDAATLDEDRILRALTGFVGAVLRTNWYQRTPDGSRKRYASFKLDPSRLAHPGRTVPHREIFVRGDGVEGVHVRAGTVARGGLRWSDRPESYRTEVLGLMTTQTVKNSPIVPTGAKGAFVLRDGIAPADGYATFIRGLLDVTDNLVDGVPVGPADSVCYDDPDPYLVVAADKGTARFSDVANSVAAEYDFWLGDAFASGGSRGYDHKAMGITARGAWLSARRHFAELGVDTQNDPITVVGIGDMSGDVFGNGMLQSRTIRLVAAFDHRHIFLDPDPDPEASFEQRRALFENSGSSWDDYPRELISEGGGVWPRSAKQIPLSPSVRERLGIDADILSPAELIRAILRAPVDLLWNGGVGTYVSASTETHSDAADPANDAVRVEAATMRCRVVGEGGNLGFTQRARIELALGGGRINADFIDNAAGVATSDQEVNLKIALDGAVAAGEITEAERNTLLADCTDHVADAVLGDCASQILAISLAESQAVSLLGRHERLIVNLEAVGGLNRAQAVLPSKRELVSRTEAGLGLTRPEIATLLAHSKNVVRRDLLASPVPDEPVFARLLSEYFPPSVRGRFPDRIRAHRLHREIIATQIADQLINHVGPGLIYRLEERLGVTTPQVAQAYGVVAELFDVDALWAGALAVVDPADRNSWGPLHAVQALIERACSWLLRNRPLPLHAEAEIQRYRTTVGHLVHALPPEGADGTVTPVPVPLLGEALALADNALALDIPITRVVETYQELGRELGLFGVSERLERLALGSYWDSMAAAALRDEVAARLHDLVGAALSRHHPGATLSERLSGWRLQHGSTISRLHRIIVEAQAEGGVDLARACTVSAELARAVAAVGYSAPRCVPAP</sequence>
<dbReference type="InterPro" id="IPR028971">
    <property type="entry name" value="NAD-GDH_cat"/>
</dbReference>
<gene>
    <name evidence="3" type="ORF">FCG67_24755</name>
</gene>